<protein>
    <recommendedName>
        <fullName evidence="4">Relaxation protein</fullName>
    </recommendedName>
</protein>
<name>A0A1H6XY28_9GAMM</name>
<keyword evidence="1" id="KW-0472">Membrane</keyword>
<keyword evidence="3" id="KW-1185">Reference proteome</keyword>
<keyword evidence="1" id="KW-1133">Transmembrane helix</keyword>
<dbReference type="Proteomes" id="UP000199420">
    <property type="component" value="Unassembled WGS sequence"/>
</dbReference>
<evidence type="ECO:0000256" key="1">
    <source>
        <dbReference type="SAM" id="Phobius"/>
    </source>
</evidence>
<feature type="transmembrane region" description="Helical" evidence="1">
    <location>
        <begin position="119"/>
        <end position="138"/>
    </location>
</feature>
<keyword evidence="1" id="KW-0812">Transmembrane</keyword>
<accession>A0A1H6XY28</accession>
<proteinExistence type="predicted"/>
<dbReference type="EMBL" id="FNYC01000006">
    <property type="protein sequence ID" value="SEJ33953.1"/>
    <property type="molecule type" value="Genomic_DNA"/>
</dbReference>
<evidence type="ECO:0008006" key="4">
    <source>
        <dbReference type="Google" id="ProtNLM"/>
    </source>
</evidence>
<organism evidence="2 3">
    <name type="scientific">Frateuria terrea</name>
    <dbReference type="NCBI Taxonomy" id="529704"/>
    <lineage>
        <taxon>Bacteria</taxon>
        <taxon>Pseudomonadati</taxon>
        <taxon>Pseudomonadota</taxon>
        <taxon>Gammaproteobacteria</taxon>
        <taxon>Lysobacterales</taxon>
        <taxon>Rhodanobacteraceae</taxon>
        <taxon>Frateuria</taxon>
    </lineage>
</organism>
<dbReference type="STRING" id="529704.SAMN02927913_2384"/>
<dbReference type="RefSeq" id="WP_091337174.1">
    <property type="nucleotide sequence ID" value="NZ_FNYC01000006.1"/>
</dbReference>
<evidence type="ECO:0000313" key="2">
    <source>
        <dbReference type="EMBL" id="SEJ33953.1"/>
    </source>
</evidence>
<sequence length="195" mass="21075">MDGGNIDEVKQLLVKLAVIAEQIDTRSRGALQRIDASANTLDQSARRWIAGADGFTRAVLDSIGTQARDSIAGATRRALDPVDTQLRQSAEAAKWAADALSEQRKLLTQAQRSVVHKGLLALLLGSLLAAAGSGWVAWRSMHRTALGDELVQAVRSGVIVRCPDSLSLCVRLGDHPHRSGNRGEYLEVQPRRPAR</sequence>
<gene>
    <name evidence="2" type="ORF">SAMN04487997_3057</name>
</gene>
<reference evidence="2 3" key="1">
    <citation type="submission" date="2016-10" db="EMBL/GenBank/DDBJ databases">
        <authorList>
            <person name="de Groot N.N."/>
        </authorList>
    </citation>
    <scope>NUCLEOTIDE SEQUENCE [LARGE SCALE GENOMIC DNA]</scope>
    <source>
        <strain evidence="2 3">DSM 26515</strain>
    </source>
</reference>
<evidence type="ECO:0000313" key="3">
    <source>
        <dbReference type="Proteomes" id="UP000199420"/>
    </source>
</evidence>
<dbReference type="AlphaFoldDB" id="A0A1H6XY28"/>